<dbReference type="InterPro" id="IPR021109">
    <property type="entry name" value="Peptidase_aspartic_dom_sf"/>
</dbReference>
<feature type="compositionally biased region" description="Basic and acidic residues" evidence="5">
    <location>
        <begin position="752"/>
        <end position="766"/>
    </location>
</feature>
<dbReference type="AlphaFoldDB" id="A0A8S3TRL0"/>
<dbReference type="Gene3D" id="2.40.70.10">
    <property type="entry name" value="Acid Proteases"/>
    <property type="match status" value="1"/>
</dbReference>
<evidence type="ECO:0000313" key="8">
    <source>
        <dbReference type="Proteomes" id="UP000683360"/>
    </source>
</evidence>
<feature type="compositionally biased region" description="Basic and acidic residues" evidence="5">
    <location>
        <begin position="858"/>
        <end position="900"/>
    </location>
</feature>
<dbReference type="GO" id="GO:0006508">
    <property type="term" value="P:proteolysis"/>
    <property type="evidence" value="ECO:0007669"/>
    <property type="project" value="InterPro"/>
</dbReference>
<feature type="compositionally biased region" description="Basic and acidic residues" evidence="5">
    <location>
        <begin position="101"/>
        <end position="110"/>
    </location>
</feature>
<name>A0A8S3TRL0_MYTED</name>
<evidence type="ECO:0000256" key="2">
    <source>
        <dbReference type="ARBA" id="ARBA00012007"/>
    </source>
</evidence>
<dbReference type="OrthoDB" id="419694at2759"/>
<dbReference type="InterPro" id="IPR002745">
    <property type="entry name" value="Ptrans_KptA/Tpt1"/>
</dbReference>
<keyword evidence="3" id="KW-0378">Hydrolase</keyword>
<evidence type="ECO:0000256" key="5">
    <source>
        <dbReference type="SAM" id="MobiDB-lite"/>
    </source>
</evidence>
<feature type="region of interest" description="Disordered" evidence="5">
    <location>
        <begin position="101"/>
        <end position="201"/>
    </location>
</feature>
<dbReference type="InterPro" id="IPR001969">
    <property type="entry name" value="Aspartic_peptidase_AS"/>
</dbReference>
<comment type="caution">
    <text evidence="7">The sequence shown here is derived from an EMBL/GenBank/DDBJ whole genome shotgun (WGS) entry which is preliminary data.</text>
</comment>
<comment type="function">
    <text evidence="1">Catalyzes the last step of tRNA splicing, the transfer of the splice junction 2'-phosphate from ligated tRNA to NAD to produce ADP-ribose 1''-2'' cyclic phosphate.</text>
</comment>
<feature type="compositionally biased region" description="Basic and acidic residues" evidence="5">
    <location>
        <begin position="810"/>
        <end position="830"/>
    </location>
</feature>
<feature type="compositionally biased region" description="Polar residues" evidence="5">
    <location>
        <begin position="741"/>
        <end position="750"/>
    </location>
</feature>
<evidence type="ECO:0000313" key="7">
    <source>
        <dbReference type="EMBL" id="CAG2233870.1"/>
    </source>
</evidence>
<sequence>MMLRSRQLPTVQRTKNLYEPRSCLGSVSDSHILNKNRENVPQNSATNEVETMTRVSGGNTPIFTDESTIPRHNDSYNQEEITTMRQGDTIPRWEMNREAHQSTLHTDNRRPNNQSTEITVPSENRETYQRTWSTGHSDNRDAYQSAWNTDHSDMRENPSTWSTDHSERRELNRTSGQSNREHQSTHSTVERERCEMNRHEQQRMDYSEVGRYQYVDNYPDHRQSSSQNSDSTHHERFMGYPETSTRHSELLRNMPDYTHTKSNYAEPQTYVPSETIQPVRGTEYPRATADNMYSRYERPRCPENAYSKIISRSYAWDNQKQAIQLLLCLQNEALNFASRLPNAVQTDIFSLFVELRKRFGDNILPSTHRAALQDLNKQNKESLQEFAYRVVNLISKAYPEIKGTQLFEELTVEHFLYGLNDENMTYDVISKQPKSIDEALNMVMWHESCRSRSGKNLKLQYEKYSSIASVKKTISEGQAIAPKSNEVIIEKRQQSIPKKEIECLKRKFATSEKNSSEKHLTTEGLGPSSSDVKIISKKSDQCSKNEHIEKPVLSRVDAVNQYRDDIIKKTSALTSGILPEKHFEDNESSDDSVDGGISLCINRVESAVIQTSVRINDYELKAVIDTGAEVTVLSEKVYRNLAKEHHLELKTATRGLLVAEEGKKMSATGITEIEMSLGSLRFTWPVYVAPLNDDLLLGCDIIDEMDITLNTKRGFQIKDIWYPCEVKRRESIRLLKYNSGQRADANQQGGSLKEEGNSYQRSDKGRARGGKGHYNRGSNRQGNQWNNQGNYSGQYNRGNDRQVNQANNRDNYRQENRQHNQEERPQRTEFDQTLNNQKPNVKHLDDMTEAQSYINSNDRARPKDNNHDDHMRDSSSDRQDRLRPKDKKDHTWDPSPDKSLPKHCIQYTIGSFTDAASKDQSNEVQSTTVEGPQGIDMDQQVLDNQTMEWDAQQDQGQVLYYTNQREQDYRPQHYNRGKGQQRQGFNEKLDNSLGQVRDPKHHRYNKRQYDYHNQDRGQQHQSNDDRRDIYERGQRYQGFSNNNDSYQQDQGYNRRDRRQQRSWGEKSDIHLSKALSFILRHDAERQGYKMMPGGFLYVDEILKRQSNLRDYNHEDVKRIVGNKRQEEILYGAR</sequence>
<dbReference type="PANTHER" id="PTHR19963:SF30">
    <property type="entry name" value="ENDONUCLEASE_EXONUCLEASE_PHOSPHATASE DOMAIN-CONTAINING PROTEIN"/>
    <property type="match status" value="1"/>
</dbReference>
<dbReference type="Pfam" id="PF13975">
    <property type="entry name" value="gag-asp_proteas"/>
    <property type="match status" value="1"/>
</dbReference>
<dbReference type="SUPFAM" id="SSF56399">
    <property type="entry name" value="ADP-ribosylation"/>
    <property type="match status" value="1"/>
</dbReference>
<feature type="compositionally biased region" description="Basic and acidic residues" evidence="5">
    <location>
        <begin position="1007"/>
        <end position="1034"/>
    </location>
</feature>
<keyword evidence="8" id="KW-1185">Reference proteome</keyword>
<feature type="compositionally biased region" description="Polar residues" evidence="5">
    <location>
        <begin position="111"/>
        <end position="122"/>
    </location>
</feature>
<dbReference type="InterPro" id="IPR042080">
    <property type="entry name" value="RNA_2'-PTrans_N"/>
</dbReference>
<dbReference type="GO" id="GO:0004190">
    <property type="term" value="F:aspartic-type endopeptidase activity"/>
    <property type="evidence" value="ECO:0007669"/>
    <property type="project" value="InterPro"/>
</dbReference>
<dbReference type="SUPFAM" id="SSF50630">
    <property type="entry name" value="Acid proteases"/>
    <property type="match status" value="1"/>
</dbReference>
<feature type="compositionally biased region" description="Low complexity" evidence="5">
    <location>
        <begin position="775"/>
        <end position="797"/>
    </location>
</feature>
<feature type="region of interest" description="Disordered" evidence="5">
    <location>
        <begin position="914"/>
        <end position="935"/>
    </location>
</feature>
<dbReference type="EC" id="2.7.1.160" evidence="2"/>
<evidence type="ECO:0000259" key="6">
    <source>
        <dbReference type="PROSITE" id="PS50175"/>
    </source>
</evidence>
<feature type="compositionally biased region" description="Basic and acidic residues" evidence="5">
    <location>
        <begin position="179"/>
        <end position="201"/>
    </location>
</feature>
<organism evidence="7 8">
    <name type="scientific">Mytilus edulis</name>
    <name type="common">Blue mussel</name>
    <dbReference type="NCBI Taxonomy" id="6550"/>
    <lineage>
        <taxon>Eukaryota</taxon>
        <taxon>Metazoa</taxon>
        <taxon>Spiralia</taxon>
        <taxon>Lophotrochozoa</taxon>
        <taxon>Mollusca</taxon>
        <taxon>Bivalvia</taxon>
        <taxon>Autobranchia</taxon>
        <taxon>Pteriomorphia</taxon>
        <taxon>Mytilida</taxon>
        <taxon>Mytiloidea</taxon>
        <taxon>Mytilidae</taxon>
        <taxon>Mytilinae</taxon>
        <taxon>Mytilus</taxon>
    </lineage>
</organism>
<evidence type="ECO:0000256" key="4">
    <source>
        <dbReference type="ARBA" id="ARBA00047949"/>
    </source>
</evidence>
<dbReference type="Proteomes" id="UP000683360">
    <property type="component" value="Unassembled WGS sequence"/>
</dbReference>
<accession>A0A8S3TRL0</accession>
<dbReference type="GO" id="GO:0000215">
    <property type="term" value="F:tRNA 2'-phosphotransferase activity"/>
    <property type="evidence" value="ECO:0007669"/>
    <property type="project" value="UniProtKB-EC"/>
</dbReference>
<reference evidence="7" key="1">
    <citation type="submission" date="2021-03" db="EMBL/GenBank/DDBJ databases">
        <authorList>
            <person name="Bekaert M."/>
        </authorList>
    </citation>
    <scope>NUCLEOTIDE SEQUENCE</scope>
</reference>
<dbReference type="CDD" id="cd00303">
    <property type="entry name" value="retropepsin_like"/>
    <property type="match status" value="1"/>
</dbReference>
<feature type="region of interest" description="Disordered" evidence="5">
    <location>
        <begin position="218"/>
        <end position="246"/>
    </location>
</feature>
<dbReference type="PROSITE" id="PS00141">
    <property type="entry name" value="ASP_PROTEASE"/>
    <property type="match status" value="1"/>
</dbReference>
<feature type="compositionally biased region" description="Polar residues" evidence="5">
    <location>
        <begin position="1037"/>
        <end position="1051"/>
    </location>
</feature>
<feature type="domain" description="Peptidase A2" evidence="6">
    <location>
        <begin position="620"/>
        <end position="701"/>
    </location>
</feature>
<protein>
    <recommendedName>
        <fullName evidence="2">2'-phosphotransferase</fullName>
        <ecNumber evidence="2">2.7.1.160</ecNumber>
    </recommendedName>
</protein>
<dbReference type="EMBL" id="CAJPWZ010002219">
    <property type="protein sequence ID" value="CAG2233870.1"/>
    <property type="molecule type" value="Genomic_DNA"/>
</dbReference>
<proteinExistence type="predicted"/>
<dbReference type="PANTHER" id="PTHR19963">
    <property type="entry name" value="CCHC-TYPE DOMAIN-CONTAINING PROTEIN"/>
    <property type="match status" value="1"/>
</dbReference>
<dbReference type="PROSITE" id="PS50175">
    <property type="entry name" value="ASP_PROT_RETROV"/>
    <property type="match status" value="1"/>
</dbReference>
<dbReference type="Pfam" id="PF01885">
    <property type="entry name" value="PTS_2-RNA"/>
    <property type="match status" value="1"/>
</dbReference>
<feature type="region of interest" description="Disordered" evidence="5">
    <location>
        <begin position="989"/>
        <end position="1066"/>
    </location>
</feature>
<dbReference type="Gene3D" id="1.10.10.970">
    <property type="entry name" value="RNA 2'-phosphotransferase, Tpt1/KptA family, N-terminal domain"/>
    <property type="match status" value="1"/>
</dbReference>
<comment type="catalytic activity">
    <reaction evidence="4">
        <text>2'-phospho-[ligated tRNA] + NAD(+) = mature tRNA + ADP-alpha-D-ribose 1'',2''-cyclic phosphate + nicotinamide</text>
        <dbReference type="Rhea" id="RHEA:23324"/>
        <dbReference type="Rhea" id="RHEA-COMP:11106"/>
        <dbReference type="Rhea" id="RHEA-COMP:11107"/>
        <dbReference type="ChEBI" id="CHEBI:17154"/>
        <dbReference type="ChEBI" id="CHEBI:57540"/>
        <dbReference type="ChEBI" id="CHEBI:76596"/>
        <dbReference type="ChEBI" id="CHEBI:82883"/>
        <dbReference type="ChEBI" id="CHEBI:85027"/>
        <dbReference type="EC" id="2.7.1.160"/>
    </reaction>
</comment>
<dbReference type="InterPro" id="IPR001995">
    <property type="entry name" value="Peptidase_A2_cat"/>
</dbReference>
<evidence type="ECO:0000256" key="3">
    <source>
        <dbReference type="ARBA" id="ARBA00022801"/>
    </source>
</evidence>
<evidence type="ECO:0000256" key="1">
    <source>
        <dbReference type="ARBA" id="ARBA00003343"/>
    </source>
</evidence>
<feature type="region of interest" description="Disordered" evidence="5">
    <location>
        <begin position="741"/>
        <end position="902"/>
    </location>
</feature>
<gene>
    <name evidence="7" type="ORF">MEDL_46480</name>
</gene>